<dbReference type="AlphaFoldDB" id="A0A166HQ68"/>
<feature type="transmembrane region" description="Helical" evidence="5">
    <location>
        <begin position="149"/>
        <end position="169"/>
    </location>
</feature>
<dbReference type="GO" id="GO:0005739">
    <property type="term" value="C:mitochondrion"/>
    <property type="evidence" value="ECO:0007669"/>
    <property type="project" value="UniProtKB-SubCell"/>
</dbReference>
<dbReference type="InterPro" id="IPR040153">
    <property type="entry name" value="Rcf2"/>
</dbReference>
<dbReference type="GO" id="GO:0033617">
    <property type="term" value="P:mitochondrial respiratory chain complex IV assembly"/>
    <property type="evidence" value="ECO:0007669"/>
    <property type="project" value="TreeGrafter"/>
</dbReference>
<reference evidence="7 8" key="1">
    <citation type="journal article" date="2016" name="Mol. Biol. Evol.">
        <title>Comparative Genomics of Early-Diverging Mushroom-Forming Fungi Provides Insights into the Origins of Lignocellulose Decay Capabilities.</title>
        <authorList>
            <person name="Nagy L.G."/>
            <person name="Riley R."/>
            <person name="Tritt A."/>
            <person name="Adam C."/>
            <person name="Daum C."/>
            <person name="Floudas D."/>
            <person name="Sun H."/>
            <person name="Yadav J.S."/>
            <person name="Pangilinan J."/>
            <person name="Larsson K.H."/>
            <person name="Matsuura K."/>
            <person name="Barry K."/>
            <person name="Labutti K."/>
            <person name="Kuo R."/>
            <person name="Ohm R.A."/>
            <person name="Bhattacharya S.S."/>
            <person name="Shirouzu T."/>
            <person name="Yoshinaga Y."/>
            <person name="Martin F.M."/>
            <person name="Grigoriev I.V."/>
            <person name="Hibbett D.S."/>
        </authorList>
    </citation>
    <scope>NUCLEOTIDE SEQUENCE [LARGE SCALE GENOMIC DNA]</scope>
    <source>
        <strain evidence="7 8">HHB10207 ss-3</strain>
    </source>
</reference>
<feature type="transmembrane region" description="Helical" evidence="5">
    <location>
        <begin position="15"/>
        <end position="38"/>
    </location>
</feature>
<evidence type="ECO:0000313" key="8">
    <source>
        <dbReference type="Proteomes" id="UP000076798"/>
    </source>
</evidence>
<evidence type="ECO:0000256" key="2">
    <source>
        <dbReference type="ARBA" id="ARBA00022692"/>
    </source>
</evidence>
<dbReference type="OrthoDB" id="1915122at2759"/>
<evidence type="ECO:0000256" key="3">
    <source>
        <dbReference type="ARBA" id="ARBA00022989"/>
    </source>
</evidence>
<evidence type="ECO:0000259" key="6">
    <source>
        <dbReference type="PROSITE" id="PS51503"/>
    </source>
</evidence>
<comment type="subcellular location">
    <subcellularLocation>
        <location evidence="1">Mitochondrion</location>
    </subcellularLocation>
</comment>
<sequence length="211" mass="23625">MKLVTEEQIQAHQRVALWGGVKGFATGLAVALPGSYLLHRRWPYYRQLPISLKVLGVVTLVLPSFAVGAEHASLNYDRAAWTGVGKEEIDAVAQREQDRWNNLKTSEKLSEWATKHQYGIIGGSWAVSMGIASAIVMRDRNQTFAQKIVQARMWAQGLTISVLIAAAVLTHRNRDRLRDVHHPAVPDHSWADVIEISERERAERLKQSTAS</sequence>
<organism evidence="7 8">
    <name type="scientific">Sistotremastrum suecicum HHB10207 ss-3</name>
    <dbReference type="NCBI Taxonomy" id="1314776"/>
    <lineage>
        <taxon>Eukaryota</taxon>
        <taxon>Fungi</taxon>
        <taxon>Dikarya</taxon>
        <taxon>Basidiomycota</taxon>
        <taxon>Agaricomycotina</taxon>
        <taxon>Agaricomycetes</taxon>
        <taxon>Sistotremastrales</taxon>
        <taxon>Sistotremastraceae</taxon>
        <taxon>Sistotremastrum</taxon>
    </lineage>
</organism>
<dbReference type="Proteomes" id="UP000076798">
    <property type="component" value="Unassembled WGS sequence"/>
</dbReference>
<accession>A0A166HQ68</accession>
<dbReference type="PANTHER" id="PTHR28018">
    <property type="entry name" value="RESPIRATORY SUPERCOMPLEX FACTOR 2, MITOCHONDRIAL"/>
    <property type="match status" value="1"/>
</dbReference>
<feature type="domain" description="HIG1" evidence="6">
    <location>
        <begin position="90"/>
        <end position="181"/>
    </location>
</feature>
<proteinExistence type="predicted"/>
<feature type="transmembrane region" description="Helical" evidence="5">
    <location>
        <begin position="118"/>
        <end position="137"/>
    </location>
</feature>
<dbReference type="STRING" id="1314776.A0A166HQ68"/>
<dbReference type="InterPro" id="IPR007667">
    <property type="entry name" value="Hypoxia_induced_domain"/>
</dbReference>
<keyword evidence="3 5" id="KW-1133">Transmembrane helix</keyword>
<dbReference type="Pfam" id="PF04588">
    <property type="entry name" value="HIG_1_N"/>
    <property type="match status" value="1"/>
</dbReference>
<protein>
    <recommendedName>
        <fullName evidence="6">HIG1 domain-containing protein</fullName>
    </recommendedName>
</protein>
<evidence type="ECO:0000313" key="7">
    <source>
        <dbReference type="EMBL" id="KZT42962.1"/>
    </source>
</evidence>
<keyword evidence="4 5" id="KW-0472">Membrane</keyword>
<dbReference type="PROSITE" id="PS51503">
    <property type="entry name" value="HIG1"/>
    <property type="match status" value="1"/>
</dbReference>
<keyword evidence="8" id="KW-1185">Reference proteome</keyword>
<evidence type="ECO:0000256" key="1">
    <source>
        <dbReference type="ARBA" id="ARBA00004173"/>
    </source>
</evidence>
<evidence type="ECO:0000256" key="4">
    <source>
        <dbReference type="ARBA" id="ARBA00023136"/>
    </source>
</evidence>
<dbReference type="PANTHER" id="PTHR28018:SF3">
    <property type="entry name" value="RESPIRATORY SUPERCOMPLEX FACTOR 2, MITOCHONDRIAL"/>
    <property type="match status" value="1"/>
</dbReference>
<keyword evidence="2 5" id="KW-0812">Transmembrane</keyword>
<name>A0A166HQ68_9AGAM</name>
<gene>
    <name evidence="7" type="ORF">SISSUDRAFT_1058101</name>
</gene>
<dbReference type="EMBL" id="KV428010">
    <property type="protein sequence ID" value="KZT42962.1"/>
    <property type="molecule type" value="Genomic_DNA"/>
</dbReference>
<evidence type="ECO:0000256" key="5">
    <source>
        <dbReference type="SAM" id="Phobius"/>
    </source>
</evidence>